<proteinExistence type="predicted"/>
<organism evidence="2 3">
    <name type="scientific">Streptomyces kasugaensis</name>
    <dbReference type="NCBI Taxonomy" id="1946"/>
    <lineage>
        <taxon>Bacteria</taxon>
        <taxon>Bacillati</taxon>
        <taxon>Actinomycetota</taxon>
        <taxon>Actinomycetes</taxon>
        <taxon>Kitasatosporales</taxon>
        <taxon>Streptomycetaceae</taxon>
        <taxon>Streptomyces</taxon>
    </lineage>
</organism>
<name>A0A4Q9HY22_STRKA</name>
<reference evidence="2 3" key="1">
    <citation type="submission" date="2019-02" db="EMBL/GenBank/DDBJ databases">
        <title>Draft Genome Sequence of Streptomyces sp. AM-2504, identified by 16S rRNA comparative analysis as a Streptomyces Kasugaensis strain.</title>
        <authorList>
            <person name="Napolioni V."/>
            <person name="Giuliodori A.M."/>
            <person name="Spurio R."/>
            <person name="Fabbretti A."/>
        </authorList>
    </citation>
    <scope>NUCLEOTIDE SEQUENCE [LARGE SCALE GENOMIC DNA]</scope>
    <source>
        <strain evidence="2 3">AM-2504</strain>
    </source>
</reference>
<feature type="compositionally biased region" description="Low complexity" evidence="1">
    <location>
        <begin position="215"/>
        <end position="225"/>
    </location>
</feature>
<accession>A0A4Q9HY22</accession>
<evidence type="ECO:0000313" key="2">
    <source>
        <dbReference type="EMBL" id="TBO60228.1"/>
    </source>
</evidence>
<dbReference type="EMBL" id="SIXH01000048">
    <property type="protein sequence ID" value="TBO60228.1"/>
    <property type="molecule type" value="Genomic_DNA"/>
</dbReference>
<evidence type="ECO:0000313" key="3">
    <source>
        <dbReference type="Proteomes" id="UP000292452"/>
    </source>
</evidence>
<feature type="region of interest" description="Disordered" evidence="1">
    <location>
        <begin position="285"/>
        <end position="319"/>
    </location>
</feature>
<dbReference type="AlphaFoldDB" id="A0A4Q9HY22"/>
<gene>
    <name evidence="2" type="ORF">EYS09_07915</name>
</gene>
<comment type="caution">
    <text evidence="2">The sequence shown here is derived from an EMBL/GenBank/DDBJ whole genome shotgun (WGS) entry which is preliminary data.</text>
</comment>
<sequence length="561" mass="58320">MRLVSSAAYPDVALSVYVKVTALGARPEGCQARAATIASYLGLSKASVERGLTALSRPAPDGVIELRSEQRTLPGGRGTSALRSVRPMKRSEAFVWLPVAAAEDLTPRQLRAFAVIAFAGQMGIALTEGELAGYLLHHSGQKAGQPITAAAAGEVVDGLETARWVAVQRRAGAQGRHRFVAHDIAPTGAPALGEPVADAASEADQECPQEPVDAVAEGSGSSLVGEGSGPLVGEGSLANEESPRTDSPDDGGAFFPSAAGEVPVVEAVENPADAKARTNAEGGLALRADEQSQLSPSKPNREKRSSGGGSPRSSYTGPQLSMSPRIYAVLEPVHWLLARVNNPFVERQIAREVGRQLAGGMDAERLHHRLTARFARTSPSEIRDPGRWLLGVALPRWGCGNLDCESGVRWPTGERCAVCEEVVADRRAEGERVRRAQRLAAGLCPEHGSQPGPSGVCGMCKAGRAAPGGPAQREVAGPPRGSCGECGCRIFLVGPALKDGLCKPCRTDTTALATAERPAAPAEAAACAGVGSMPCGREALPARTVCARHRAEELALTAAEA</sequence>
<dbReference type="Proteomes" id="UP000292452">
    <property type="component" value="Unassembled WGS sequence"/>
</dbReference>
<protein>
    <submittedName>
        <fullName evidence="2">Uncharacterized protein</fullName>
    </submittedName>
</protein>
<feature type="region of interest" description="Disordered" evidence="1">
    <location>
        <begin position="190"/>
        <end position="257"/>
    </location>
</feature>
<evidence type="ECO:0000256" key="1">
    <source>
        <dbReference type="SAM" id="MobiDB-lite"/>
    </source>
</evidence>
<keyword evidence="3" id="KW-1185">Reference proteome</keyword>